<accession>L0A6K0</accession>
<dbReference type="RefSeq" id="WP_015237110.1">
    <property type="nucleotide sequence ID" value="NC_019793.1"/>
</dbReference>
<dbReference type="EMBL" id="CP003382">
    <property type="protein sequence ID" value="AFZ68812.1"/>
    <property type="molecule type" value="Genomic_DNA"/>
</dbReference>
<dbReference type="PANTHER" id="PTHR43308">
    <property type="entry name" value="OUTER MEMBRANE PROTEIN ALPHA-RELATED"/>
    <property type="match status" value="1"/>
</dbReference>
<evidence type="ECO:0000259" key="4">
    <source>
        <dbReference type="PROSITE" id="PS51272"/>
    </source>
</evidence>
<dbReference type="PATRIC" id="fig|937777.3.peg.3387"/>
<sequence length="384" mass="39358">MRKPVLLVSALTVALGLGAAAAQTNTTQTTTQAPASFSDVPAGHWAREAVELITQRGLIQGFPDGTFRGNENLTRYQAALIFFRLLQSGQLSSMTPQDQGTVAQGMAEVAAELASVTARLNDLEAANAQQQARLQALEQQVQRAGSAATTGNTAALEQRIAALEQAIQTLQRQAATPAPAPAPAGNTTALEQRIAALEQRAAQPAPAPSTPPASNTGVAVVPGQGTTVVVGSGAAPIITSPNTFVGISGNYAFGSPFSFSTLGYNVTLGTSNLFGRFGGRLDVGFAPGTGAIDGAASLKLDLASGTLEPYVGLGAGATYSAATDGSGASVLDYYANSFFGADFRFTDTLAVFAEVNPRYYFSNMGSASMPGFGIGAKAGLKFFF</sequence>
<dbReference type="PROSITE" id="PS51272">
    <property type="entry name" value="SLH"/>
    <property type="match status" value="1"/>
</dbReference>
<organism evidence="5 6">
    <name type="scientific">Deinococcus peraridilitoris (strain DSM 19664 / LMG 22246 / CIP 109416 / KR-200)</name>
    <dbReference type="NCBI Taxonomy" id="937777"/>
    <lineage>
        <taxon>Bacteria</taxon>
        <taxon>Thermotogati</taxon>
        <taxon>Deinococcota</taxon>
        <taxon>Deinococci</taxon>
        <taxon>Deinococcales</taxon>
        <taxon>Deinococcaceae</taxon>
        <taxon>Deinococcus</taxon>
    </lineage>
</organism>
<evidence type="ECO:0000313" key="5">
    <source>
        <dbReference type="EMBL" id="AFZ68812.1"/>
    </source>
</evidence>
<gene>
    <name evidence="5" type="ordered locus">Deipe_3373</name>
</gene>
<dbReference type="eggNOG" id="COG4223">
    <property type="taxonomic scope" value="Bacteria"/>
</dbReference>
<evidence type="ECO:0000313" key="6">
    <source>
        <dbReference type="Proteomes" id="UP000010467"/>
    </source>
</evidence>
<dbReference type="PANTHER" id="PTHR43308:SF1">
    <property type="entry name" value="OUTER MEMBRANE PROTEIN ALPHA"/>
    <property type="match status" value="1"/>
</dbReference>
<feature type="domain" description="SLH" evidence="4">
    <location>
        <begin position="33"/>
        <end position="96"/>
    </location>
</feature>
<dbReference type="OrthoDB" id="5845122at2"/>
<evidence type="ECO:0000256" key="1">
    <source>
        <dbReference type="SAM" id="Coils"/>
    </source>
</evidence>
<dbReference type="InterPro" id="IPR001119">
    <property type="entry name" value="SLH_dom"/>
</dbReference>
<dbReference type="STRING" id="937777.Deipe_3373"/>
<dbReference type="InterPro" id="IPR051465">
    <property type="entry name" value="Cell_Envelope_Struct_Comp"/>
</dbReference>
<reference evidence="6" key="1">
    <citation type="submission" date="2012-03" db="EMBL/GenBank/DDBJ databases">
        <title>Complete sequence of chromosome of Deinococcus peraridilitoris DSM 19664.</title>
        <authorList>
            <person name="Lucas S."/>
            <person name="Copeland A."/>
            <person name="Lapidus A."/>
            <person name="Glavina del Rio T."/>
            <person name="Dalin E."/>
            <person name="Tice H."/>
            <person name="Bruce D."/>
            <person name="Goodwin L."/>
            <person name="Pitluck S."/>
            <person name="Peters L."/>
            <person name="Mikhailova N."/>
            <person name="Lu M."/>
            <person name="Kyrpides N."/>
            <person name="Mavromatis K."/>
            <person name="Ivanova N."/>
            <person name="Brettin T."/>
            <person name="Detter J.C."/>
            <person name="Han C."/>
            <person name="Larimer F."/>
            <person name="Land M."/>
            <person name="Hauser L."/>
            <person name="Markowitz V."/>
            <person name="Cheng J.-F."/>
            <person name="Hugenholtz P."/>
            <person name="Woyke T."/>
            <person name="Wu D."/>
            <person name="Pukall R."/>
            <person name="Steenblock K."/>
            <person name="Brambilla E."/>
            <person name="Klenk H.-P."/>
            <person name="Eisen J.A."/>
        </authorList>
    </citation>
    <scope>NUCLEOTIDE SEQUENCE [LARGE SCALE GENOMIC DNA]</scope>
    <source>
        <strain evidence="6">DSM 19664 / LMG 22246 / CIP 109416 / KR-200</strain>
    </source>
</reference>
<evidence type="ECO:0000256" key="3">
    <source>
        <dbReference type="SAM" id="SignalP"/>
    </source>
</evidence>
<evidence type="ECO:0000256" key="2">
    <source>
        <dbReference type="SAM" id="MobiDB-lite"/>
    </source>
</evidence>
<dbReference type="Proteomes" id="UP000010467">
    <property type="component" value="Chromosome"/>
</dbReference>
<feature type="signal peptide" evidence="3">
    <location>
        <begin position="1"/>
        <end position="21"/>
    </location>
</feature>
<keyword evidence="3" id="KW-0732">Signal</keyword>
<feature type="region of interest" description="Disordered" evidence="2">
    <location>
        <begin position="199"/>
        <end position="219"/>
    </location>
</feature>
<keyword evidence="6" id="KW-1185">Reference proteome</keyword>
<dbReference type="HOGENOM" id="CLU_719093_0_0_0"/>
<keyword evidence="1" id="KW-0175">Coiled coil</keyword>
<dbReference type="Pfam" id="PF00395">
    <property type="entry name" value="SLH"/>
    <property type="match status" value="1"/>
</dbReference>
<feature type="chain" id="PRO_5003939138" evidence="3">
    <location>
        <begin position="22"/>
        <end position="384"/>
    </location>
</feature>
<dbReference type="Gene3D" id="1.20.5.340">
    <property type="match status" value="1"/>
</dbReference>
<dbReference type="KEGG" id="dpd:Deipe_3373"/>
<protein>
    <submittedName>
        <fullName evidence="5">Membrane-bound metallopeptidase</fullName>
    </submittedName>
</protein>
<dbReference type="AlphaFoldDB" id="L0A6K0"/>
<name>L0A6K0_DEIPD</name>
<feature type="coiled-coil region" evidence="1">
    <location>
        <begin position="106"/>
        <end position="173"/>
    </location>
</feature>
<proteinExistence type="predicted"/>